<dbReference type="AlphaFoldDB" id="A0A915IYY3"/>
<dbReference type="WBParaSite" id="nRc.2.0.1.t19044-RA">
    <property type="protein sequence ID" value="nRc.2.0.1.t19044-RA"/>
    <property type="gene ID" value="nRc.2.0.1.g19044"/>
</dbReference>
<sequence>MEEEISDEQKTKEAVRLWIFNTPVELMLVERTMSESDLLMGKQLLDRIRTGELQFVVGLIMCVTGRVL</sequence>
<proteinExistence type="predicted"/>
<evidence type="ECO:0000313" key="1">
    <source>
        <dbReference type="Proteomes" id="UP000887565"/>
    </source>
</evidence>
<dbReference type="Proteomes" id="UP000887565">
    <property type="component" value="Unplaced"/>
</dbReference>
<organism evidence="1 2">
    <name type="scientific">Romanomermis culicivorax</name>
    <name type="common">Nematode worm</name>
    <dbReference type="NCBI Taxonomy" id="13658"/>
    <lineage>
        <taxon>Eukaryota</taxon>
        <taxon>Metazoa</taxon>
        <taxon>Ecdysozoa</taxon>
        <taxon>Nematoda</taxon>
        <taxon>Enoplea</taxon>
        <taxon>Dorylaimia</taxon>
        <taxon>Mermithida</taxon>
        <taxon>Mermithoidea</taxon>
        <taxon>Mermithidae</taxon>
        <taxon>Romanomermis</taxon>
    </lineage>
</organism>
<accession>A0A915IYY3</accession>
<protein>
    <submittedName>
        <fullName evidence="2">Uncharacterized protein</fullName>
    </submittedName>
</protein>
<evidence type="ECO:0000313" key="2">
    <source>
        <dbReference type="WBParaSite" id="nRc.2.0.1.t19044-RA"/>
    </source>
</evidence>
<reference evidence="2" key="1">
    <citation type="submission" date="2022-11" db="UniProtKB">
        <authorList>
            <consortium name="WormBaseParasite"/>
        </authorList>
    </citation>
    <scope>IDENTIFICATION</scope>
</reference>
<keyword evidence="1" id="KW-1185">Reference proteome</keyword>
<name>A0A915IYY3_ROMCU</name>